<comment type="caution">
    <text evidence="8">The sequence shown here is derived from an EMBL/GenBank/DDBJ whole genome shotgun (WGS) entry which is preliminary data.</text>
</comment>
<evidence type="ECO:0000256" key="4">
    <source>
        <dbReference type="ARBA" id="ARBA00022723"/>
    </source>
</evidence>
<dbReference type="SUPFAM" id="SSF102114">
    <property type="entry name" value="Radical SAM enzymes"/>
    <property type="match status" value="1"/>
</dbReference>
<proteinExistence type="predicted"/>
<gene>
    <name evidence="8" type="ORF">B1B_18860</name>
</gene>
<sequence>MSQRKDVRGSITEPREIVRMAIEMGCKGIAYTYNEPTVFMEFAHDVGMLARSKGLINIFVTNGYETMEAIEYAASFLDSMTIDFKGNASNSFYRRYISVPSADQIFDTIGFAVSRGIHVEITDLVVPGIGDSLEDARSMIRRIKEKAGTSIPISFLRFHPDYKMMDIPSTPVETLERHHALAKEEGMQYAYIGNVYGHPYESTYCPSCGAILISRTGFHSELHELDESGRCRKCGYSTGIILRYKQLQPRRNMN</sequence>
<dbReference type="AlphaFoldDB" id="T0Y9G3"/>
<dbReference type="Pfam" id="PF04055">
    <property type="entry name" value="Radical_SAM"/>
    <property type="match status" value="1"/>
</dbReference>
<evidence type="ECO:0000256" key="6">
    <source>
        <dbReference type="ARBA" id="ARBA00023014"/>
    </source>
</evidence>
<organism evidence="8">
    <name type="scientific">mine drainage metagenome</name>
    <dbReference type="NCBI Taxonomy" id="410659"/>
    <lineage>
        <taxon>unclassified sequences</taxon>
        <taxon>metagenomes</taxon>
        <taxon>ecological metagenomes</taxon>
    </lineage>
</organism>
<comment type="cofactor">
    <cofactor evidence="1">
        <name>[4Fe-4S] cluster</name>
        <dbReference type="ChEBI" id="CHEBI:49883"/>
    </cofactor>
</comment>
<dbReference type="Gene3D" id="3.20.20.70">
    <property type="entry name" value="Aldolase class I"/>
    <property type="match status" value="1"/>
</dbReference>
<dbReference type="InterPro" id="IPR016431">
    <property type="entry name" value="Pyrv-formate_lyase-activ_prd"/>
</dbReference>
<dbReference type="InterPro" id="IPR058240">
    <property type="entry name" value="rSAM_sf"/>
</dbReference>
<keyword evidence="2" id="KW-0004">4Fe-4S</keyword>
<dbReference type="InterPro" id="IPR007197">
    <property type="entry name" value="rSAM"/>
</dbReference>
<dbReference type="EMBL" id="AUZY01012654">
    <property type="protein sequence ID" value="EQD28457.1"/>
    <property type="molecule type" value="Genomic_DNA"/>
</dbReference>
<keyword evidence="4" id="KW-0479">Metal-binding</keyword>
<name>T0Y9G3_9ZZZZ</name>
<evidence type="ECO:0000256" key="1">
    <source>
        <dbReference type="ARBA" id="ARBA00001966"/>
    </source>
</evidence>
<dbReference type="InterPro" id="IPR034457">
    <property type="entry name" value="Organic_radical-activating"/>
</dbReference>
<dbReference type="InterPro" id="IPR013785">
    <property type="entry name" value="Aldolase_TIM"/>
</dbReference>
<dbReference type="GO" id="GO:0003824">
    <property type="term" value="F:catalytic activity"/>
    <property type="evidence" value="ECO:0007669"/>
    <property type="project" value="InterPro"/>
</dbReference>
<feature type="non-terminal residue" evidence="8">
    <location>
        <position position="254"/>
    </location>
</feature>
<keyword evidence="5" id="KW-0408">Iron</keyword>
<dbReference type="PANTHER" id="PTHR30352:SF5">
    <property type="entry name" value="PYRUVATE FORMATE-LYASE 1-ACTIVATING ENZYME"/>
    <property type="match status" value="1"/>
</dbReference>
<evidence type="ECO:0000256" key="3">
    <source>
        <dbReference type="ARBA" id="ARBA00022691"/>
    </source>
</evidence>
<keyword evidence="6" id="KW-0411">Iron-sulfur</keyword>
<keyword evidence="3" id="KW-0949">S-adenosyl-L-methionine</keyword>
<dbReference type="GO" id="GO:0051539">
    <property type="term" value="F:4 iron, 4 sulfur cluster binding"/>
    <property type="evidence" value="ECO:0007669"/>
    <property type="project" value="UniProtKB-KW"/>
</dbReference>
<dbReference type="PROSITE" id="PS51918">
    <property type="entry name" value="RADICAL_SAM"/>
    <property type="match status" value="1"/>
</dbReference>
<evidence type="ECO:0000313" key="8">
    <source>
        <dbReference type="EMBL" id="EQD28457.1"/>
    </source>
</evidence>
<reference evidence="8" key="2">
    <citation type="journal article" date="2014" name="ISME J.">
        <title>Microbial stratification in low pH oxic and suboxic macroscopic growths along an acid mine drainage.</title>
        <authorList>
            <person name="Mendez-Garcia C."/>
            <person name="Mesa V."/>
            <person name="Sprenger R.R."/>
            <person name="Richter M."/>
            <person name="Diez M.S."/>
            <person name="Solano J."/>
            <person name="Bargiela R."/>
            <person name="Golyshina O.V."/>
            <person name="Manteca A."/>
            <person name="Ramos J.L."/>
            <person name="Gallego J.R."/>
            <person name="Llorente I."/>
            <person name="Martins Dos Santos V.A."/>
            <person name="Jensen O.N."/>
            <person name="Pelaez A.I."/>
            <person name="Sanchez J."/>
            <person name="Ferrer M."/>
        </authorList>
    </citation>
    <scope>NUCLEOTIDE SEQUENCE</scope>
</reference>
<dbReference type="PIRSF" id="PIRSF004869">
    <property type="entry name" value="PflX_prd"/>
    <property type="match status" value="1"/>
</dbReference>
<dbReference type="GO" id="GO:0046872">
    <property type="term" value="F:metal ion binding"/>
    <property type="evidence" value="ECO:0007669"/>
    <property type="project" value="UniProtKB-KW"/>
</dbReference>
<evidence type="ECO:0000259" key="7">
    <source>
        <dbReference type="PROSITE" id="PS51918"/>
    </source>
</evidence>
<accession>T0Y9G3</accession>
<reference evidence="8" key="1">
    <citation type="submission" date="2013-08" db="EMBL/GenBank/DDBJ databases">
        <authorList>
            <person name="Mendez C."/>
            <person name="Richter M."/>
            <person name="Ferrer M."/>
            <person name="Sanchez J."/>
        </authorList>
    </citation>
    <scope>NUCLEOTIDE SEQUENCE</scope>
</reference>
<evidence type="ECO:0000256" key="2">
    <source>
        <dbReference type="ARBA" id="ARBA00022485"/>
    </source>
</evidence>
<protein>
    <submittedName>
        <fullName evidence="8">Radical SAM domain-containing protein</fullName>
    </submittedName>
</protein>
<feature type="domain" description="Radical SAM core" evidence="7">
    <location>
        <begin position="1"/>
        <end position="190"/>
    </location>
</feature>
<evidence type="ECO:0000256" key="5">
    <source>
        <dbReference type="ARBA" id="ARBA00023004"/>
    </source>
</evidence>
<dbReference type="PANTHER" id="PTHR30352">
    <property type="entry name" value="PYRUVATE FORMATE-LYASE-ACTIVATING ENZYME"/>
    <property type="match status" value="1"/>
</dbReference>